<keyword evidence="3" id="KW-1185">Reference proteome</keyword>
<dbReference type="InterPro" id="IPR000792">
    <property type="entry name" value="Tscrpt_reg_LuxR_C"/>
</dbReference>
<dbReference type="Pfam" id="PF00196">
    <property type="entry name" value="GerE"/>
    <property type="match status" value="1"/>
</dbReference>
<dbReference type="Gene3D" id="1.10.10.10">
    <property type="entry name" value="Winged helix-like DNA-binding domain superfamily/Winged helix DNA-binding domain"/>
    <property type="match status" value="1"/>
</dbReference>
<evidence type="ECO:0000313" key="2">
    <source>
        <dbReference type="EMBL" id="GGL39236.1"/>
    </source>
</evidence>
<dbReference type="AlphaFoldDB" id="A0A917RXA8"/>
<reference evidence="2" key="2">
    <citation type="submission" date="2020-09" db="EMBL/GenBank/DDBJ databases">
        <authorList>
            <person name="Sun Q."/>
            <person name="Zhou Y."/>
        </authorList>
    </citation>
    <scope>NUCLEOTIDE SEQUENCE</scope>
    <source>
        <strain evidence="2">CGMCC 4.3508</strain>
    </source>
</reference>
<dbReference type="GO" id="GO:0006355">
    <property type="term" value="P:regulation of DNA-templated transcription"/>
    <property type="evidence" value="ECO:0007669"/>
    <property type="project" value="InterPro"/>
</dbReference>
<sequence length="358" mass="39945">MGTLALRSTESIDRPILATPAGLQGELRASGVTELADIFEPESIHGRVYAALVHRPRSGLADIARHTGLSETEVENALDELCGLRAVIRLTDPDGTPRWDAHAPESLSEAEARRRRQEISTMHAAAARLSETFRSVRRSQGWNGLISPVFERAELLADFESLHANADGSVKMVERSPHLSDPERDSRISELKQARMAEGVRYRILYQDTIYQDADRLRHTLATNARGAQARTLPDPPFKLIIADNERASLVLHTDERRPDPMALRINGSPLLDMLIRSFDVLWTLSAPISVQPEADELDERDRAILTMMGMGATDDTIARRLGMSRRTVVRRTARLLERLGASTRFQAGVQAIRRGWL</sequence>
<dbReference type="PANTHER" id="PTHR34293:SF1">
    <property type="entry name" value="HTH-TYPE TRANSCRIPTIONAL REGULATOR TRMBL2"/>
    <property type="match status" value="1"/>
</dbReference>
<gene>
    <name evidence="2" type="ORF">GCM10011588_62420</name>
</gene>
<dbReference type="EMBL" id="BMMH01000023">
    <property type="protein sequence ID" value="GGL39236.1"/>
    <property type="molecule type" value="Genomic_DNA"/>
</dbReference>
<dbReference type="SMART" id="SM00421">
    <property type="entry name" value="HTH_LUXR"/>
    <property type="match status" value="1"/>
</dbReference>
<dbReference type="Proteomes" id="UP000638263">
    <property type="component" value="Unassembled WGS sequence"/>
</dbReference>
<evidence type="ECO:0000259" key="1">
    <source>
        <dbReference type="PROSITE" id="PS50043"/>
    </source>
</evidence>
<dbReference type="PANTHER" id="PTHR34293">
    <property type="entry name" value="HTH-TYPE TRANSCRIPTIONAL REGULATOR TRMBL2"/>
    <property type="match status" value="1"/>
</dbReference>
<dbReference type="InterPro" id="IPR016032">
    <property type="entry name" value="Sig_transdc_resp-reg_C-effctor"/>
</dbReference>
<organism evidence="2 3">
    <name type="scientific">Nocardia jinanensis</name>
    <dbReference type="NCBI Taxonomy" id="382504"/>
    <lineage>
        <taxon>Bacteria</taxon>
        <taxon>Bacillati</taxon>
        <taxon>Actinomycetota</taxon>
        <taxon>Actinomycetes</taxon>
        <taxon>Mycobacteriales</taxon>
        <taxon>Nocardiaceae</taxon>
        <taxon>Nocardia</taxon>
    </lineage>
</organism>
<dbReference type="SUPFAM" id="SSF46894">
    <property type="entry name" value="C-terminal effector domain of the bipartite response regulators"/>
    <property type="match status" value="1"/>
</dbReference>
<comment type="caution">
    <text evidence="2">The sequence shown here is derived from an EMBL/GenBank/DDBJ whole genome shotgun (WGS) entry which is preliminary data.</text>
</comment>
<protein>
    <submittedName>
        <fullName evidence="2">Transcriptional regulator</fullName>
    </submittedName>
</protein>
<accession>A0A917RXA8</accession>
<evidence type="ECO:0000313" key="3">
    <source>
        <dbReference type="Proteomes" id="UP000638263"/>
    </source>
</evidence>
<feature type="domain" description="HTH luxR-type" evidence="1">
    <location>
        <begin position="291"/>
        <end position="356"/>
    </location>
</feature>
<dbReference type="InterPro" id="IPR036388">
    <property type="entry name" value="WH-like_DNA-bd_sf"/>
</dbReference>
<reference evidence="2" key="1">
    <citation type="journal article" date="2014" name="Int. J. Syst. Evol. Microbiol.">
        <title>Complete genome sequence of Corynebacterium casei LMG S-19264T (=DSM 44701T), isolated from a smear-ripened cheese.</title>
        <authorList>
            <consortium name="US DOE Joint Genome Institute (JGI-PGF)"/>
            <person name="Walter F."/>
            <person name="Albersmeier A."/>
            <person name="Kalinowski J."/>
            <person name="Ruckert C."/>
        </authorList>
    </citation>
    <scope>NUCLEOTIDE SEQUENCE</scope>
    <source>
        <strain evidence="2">CGMCC 4.3508</strain>
    </source>
</reference>
<dbReference type="GO" id="GO:0003677">
    <property type="term" value="F:DNA binding"/>
    <property type="evidence" value="ECO:0007669"/>
    <property type="project" value="InterPro"/>
</dbReference>
<dbReference type="InterPro" id="IPR051797">
    <property type="entry name" value="TrmB-like"/>
</dbReference>
<name>A0A917RXA8_9NOCA</name>
<proteinExistence type="predicted"/>
<dbReference type="PROSITE" id="PS50043">
    <property type="entry name" value="HTH_LUXR_2"/>
    <property type="match status" value="1"/>
</dbReference>